<comment type="caution">
    <text evidence="1">The sequence shown here is derived from an EMBL/GenBank/DDBJ whole genome shotgun (WGS) entry which is preliminary data.</text>
</comment>
<organism evidence="1 2">
    <name type="scientific">Fusobacterium necrophorum BL</name>
    <dbReference type="NCBI Taxonomy" id="1441732"/>
    <lineage>
        <taxon>Bacteria</taxon>
        <taxon>Fusobacteriati</taxon>
        <taxon>Fusobacteriota</taxon>
        <taxon>Fusobacteriia</taxon>
        <taxon>Fusobacteriales</taxon>
        <taxon>Fusobacteriaceae</taxon>
        <taxon>Fusobacterium</taxon>
    </lineage>
</organism>
<dbReference type="Pfam" id="PF13332">
    <property type="entry name" value="Fil_haemagg_2"/>
    <property type="match status" value="1"/>
</dbReference>
<dbReference type="AlphaFoldDB" id="A0AB73BTD1"/>
<dbReference type="GO" id="GO:0003824">
    <property type="term" value="F:catalytic activity"/>
    <property type="evidence" value="ECO:0007669"/>
    <property type="project" value="UniProtKB-ARBA"/>
</dbReference>
<proteinExistence type="predicted"/>
<dbReference type="InterPro" id="IPR025157">
    <property type="entry name" value="Hemagglutinin_rpt"/>
</dbReference>
<dbReference type="Proteomes" id="UP000027473">
    <property type="component" value="Unassembled WGS sequence"/>
</dbReference>
<evidence type="ECO:0000313" key="2">
    <source>
        <dbReference type="Proteomes" id="UP000027473"/>
    </source>
</evidence>
<sequence length="104" mass="10676">MNMKLNNGSISVSGADIKVGNDFNVKAKKDIVLKAGEENVTSSNSSSQMGIGLSADVSKGKIADVSLSKAGTKGRGNRTNYINTTVTVGGNLKTESENLILSGA</sequence>
<gene>
    <name evidence="1" type="ORF">FUSO3_11565</name>
</gene>
<feature type="non-terminal residue" evidence="1">
    <location>
        <position position="104"/>
    </location>
</feature>
<accession>A0AB73BTD1</accession>
<name>A0AB73BTD1_9FUSO</name>
<dbReference type="EMBL" id="JAAC01000213">
    <property type="protein sequence ID" value="KDE60949.1"/>
    <property type="molecule type" value="Genomic_DNA"/>
</dbReference>
<evidence type="ECO:0000313" key="1">
    <source>
        <dbReference type="EMBL" id="KDE60949.1"/>
    </source>
</evidence>
<protein>
    <submittedName>
        <fullName evidence="1">Uncharacterized protein</fullName>
    </submittedName>
</protein>
<reference evidence="1 2" key="1">
    <citation type="submission" date="2014-01" db="EMBL/GenBank/DDBJ databases">
        <title>Comparative genomics of Fusobacterium necrophorum wild isolates.</title>
        <authorList>
            <person name="Kittichotirat W."/>
            <person name="Bumgarner R.E."/>
            <person name="Lawrence P."/>
        </authorList>
    </citation>
    <scope>NUCLEOTIDE SEQUENCE [LARGE SCALE GENOMIC DNA]</scope>
    <source>
        <strain evidence="1 2">BL</strain>
    </source>
</reference>